<dbReference type="InParanoid" id="A0A251SHR2"/>
<sequence>MVVQFVDAIPLLWFWDQILQLGYGVSQMCKDWKTGCGSQHSHQSQYSDLS</sequence>
<dbReference type="AlphaFoldDB" id="A0A251SHR2"/>
<proteinExistence type="predicted"/>
<evidence type="ECO:0000313" key="2">
    <source>
        <dbReference type="Proteomes" id="UP000215914"/>
    </source>
</evidence>
<keyword evidence="2" id="KW-1185">Reference proteome</keyword>
<protein>
    <submittedName>
        <fullName evidence="1">Uncharacterized protein</fullName>
    </submittedName>
</protein>
<dbReference type="EMBL" id="CM007903">
    <property type="protein sequence ID" value="OTF98062.1"/>
    <property type="molecule type" value="Genomic_DNA"/>
</dbReference>
<name>A0A251SHR2_HELAN</name>
<dbReference type="Proteomes" id="UP000215914">
    <property type="component" value="Chromosome 14"/>
</dbReference>
<organism evidence="1 2">
    <name type="scientific">Helianthus annuus</name>
    <name type="common">Common sunflower</name>
    <dbReference type="NCBI Taxonomy" id="4232"/>
    <lineage>
        <taxon>Eukaryota</taxon>
        <taxon>Viridiplantae</taxon>
        <taxon>Streptophyta</taxon>
        <taxon>Embryophyta</taxon>
        <taxon>Tracheophyta</taxon>
        <taxon>Spermatophyta</taxon>
        <taxon>Magnoliopsida</taxon>
        <taxon>eudicotyledons</taxon>
        <taxon>Gunneridae</taxon>
        <taxon>Pentapetalae</taxon>
        <taxon>asterids</taxon>
        <taxon>campanulids</taxon>
        <taxon>Asterales</taxon>
        <taxon>Asteraceae</taxon>
        <taxon>Asteroideae</taxon>
        <taxon>Heliantheae alliance</taxon>
        <taxon>Heliantheae</taxon>
        <taxon>Helianthus</taxon>
    </lineage>
</organism>
<gene>
    <name evidence="1" type="ORF">HannXRQ_Chr14g0441481</name>
</gene>
<accession>A0A251SHR2</accession>
<reference evidence="2" key="1">
    <citation type="journal article" date="2017" name="Nature">
        <title>The sunflower genome provides insights into oil metabolism, flowering and Asterid evolution.</title>
        <authorList>
            <person name="Badouin H."/>
            <person name="Gouzy J."/>
            <person name="Grassa C.J."/>
            <person name="Murat F."/>
            <person name="Staton S.E."/>
            <person name="Cottret L."/>
            <person name="Lelandais-Briere C."/>
            <person name="Owens G.L."/>
            <person name="Carrere S."/>
            <person name="Mayjonade B."/>
            <person name="Legrand L."/>
            <person name="Gill N."/>
            <person name="Kane N.C."/>
            <person name="Bowers J.E."/>
            <person name="Hubner S."/>
            <person name="Bellec A."/>
            <person name="Berard A."/>
            <person name="Berges H."/>
            <person name="Blanchet N."/>
            <person name="Boniface M.C."/>
            <person name="Brunel D."/>
            <person name="Catrice O."/>
            <person name="Chaidir N."/>
            <person name="Claudel C."/>
            <person name="Donnadieu C."/>
            <person name="Faraut T."/>
            <person name="Fievet G."/>
            <person name="Helmstetter N."/>
            <person name="King M."/>
            <person name="Knapp S.J."/>
            <person name="Lai Z."/>
            <person name="Le Paslier M.C."/>
            <person name="Lippi Y."/>
            <person name="Lorenzon L."/>
            <person name="Mandel J.R."/>
            <person name="Marage G."/>
            <person name="Marchand G."/>
            <person name="Marquand E."/>
            <person name="Bret-Mestries E."/>
            <person name="Morien E."/>
            <person name="Nambeesan S."/>
            <person name="Nguyen T."/>
            <person name="Pegot-Espagnet P."/>
            <person name="Pouilly N."/>
            <person name="Raftis F."/>
            <person name="Sallet E."/>
            <person name="Schiex T."/>
            <person name="Thomas J."/>
            <person name="Vandecasteele C."/>
            <person name="Vares D."/>
            <person name="Vear F."/>
            <person name="Vautrin S."/>
            <person name="Crespi M."/>
            <person name="Mangin B."/>
            <person name="Burke J.M."/>
            <person name="Salse J."/>
            <person name="Munos S."/>
            <person name="Vincourt P."/>
            <person name="Rieseberg L.H."/>
            <person name="Langlade N.B."/>
        </authorList>
    </citation>
    <scope>NUCLEOTIDE SEQUENCE [LARGE SCALE GENOMIC DNA]</scope>
    <source>
        <strain evidence="2">cv. SF193</strain>
    </source>
</reference>
<evidence type="ECO:0000313" key="1">
    <source>
        <dbReference type="EMBL" id="OTF98062.1"/>
    </source>
</evidence>